<dbReference type="AlphaFoldDB" id="A0A940MS64"/>
<dbReference type="RefSeq" id="WP_209372037.1">
    <property type="nucleotide sequence ID" value="NZ_JAGIZA010000003.1"/>
</dbReference>
<feature type="region of interest" description="Disordered" evidence="1">
    <location>
        <begin position="1"/>
        <end position="34"/>
    </location>
</feature>
<evidence type="ECO:0000256" key="1">
    <source>
        <dbReference type="SAM" id="MobiDB-lite"/>
    </source>
</evidence>
<dbReference type="EMBL" id="JAGIZA010000003">
    <property type="protein sequence ID" value="MBP0492469.1"/>
    <property type="molecule type" value="Genomic_DNA"/>
</dbReference>
<comment type="caution">
    <text evidence="3">The sequence shown here is derived from an EMBL/GenBank/DDBJ whole genome shotgun (WGS) entry which is preliminary data.</text>
</comment>
<dbReference type="InterPro" id="IPR044992">
    <property type="entry name" value="ChyE-like"/>
</dbReference>
<dbReference type="SUPFAM" id="SSF52317">
    <property type="entry name" value="Class I glutamine amidotransferase-like"/>
    <property type="match status" value="1"/>
</dbReference>
<dbReference type="CDD" id="cd01741">
    <property type="entry name" value="GATase1_1"/>
    <property type="match status" value="1"/>
</dbReference>
<keyword evidence="3" id="KW-0315">Glutamine amidotransferase</keyword>
<dbReference type="PANTHER" id="PTHR42695:SF5">
    <property type="entry name" value="GLUTAMINE AMIDOTRANSFERASE YLR126C-RELATED"/>
    <property type="match status" value="1"/>
</dbReference>
<dbReference type="Pfam" id="PF00117">
    <property type="entry name" value="GATase"/>
    <property type="match status" value="1"/>
</dbReference>
<organism evidence="3 4">
    <name type="scientific">Roseomonas indoligenes</name>
    <dbReference type="NCBI Taxonomy" id="2820811"/>
    <lineage>
        <taxon>Bacteria</taxon>
        <taxon>Pseudomonadati</taxon>
        <taxon>Pseudomonadota</taxon>
        <taxon>Alphaproteobacteria</taxon>
        <taxon>Acetobacterales</taxon>
        <taxon>Roseomonadaceae</taxon>
        <taxon>Roseomonas</taxon>
    </lineage>
</organism>
<dbReference type="Gene3D" id="3.40.50.880">
    <property type="match status" value="1"/>
</dbReference>
<reference evidence="3" key="1">
    <citation type="submission" date="2021-03" db="EMBL/GenBank/DDBJ databases">
        <authorList>
            <person name="So Y."/>
        </authorList>
    </citation>
    <scope>NUCLEOTIDE SEQUENCE</scope>
    <source>
        <strain evidence="3">SG15</strain>
    </source>
</reference>
<proteinExistence type="predicted"/>
<evidence type="ECO:0000313" key="4">
    <source>
        <dbReference type="Proteomes" id="UP000677537"/>
    </source>
</evidence>
<evidence type="ECO:0000313" key="3">
    <source>
        <dbReference type="EMBL" id="MBP0492469.1"/>
    </source>
</evidence>
<dbReference type="Proteomes" id="UP000677537">
    <property type="component" value="Unassembled WGS sequence"/>
</dbReference>
<dbReference type="InterPro" id="IPR017926">
    <property type="entry name" value="GATASE"/>
</dbReference>
<evidence type="ECO:0000259" key="2">
    <source>
        <dbReference type="Pfam" id="PF00117"/>
    </source>
</evidence>
<accession>A0A940MS64</accession>
<sequence>MTASFRFLVAESEGPEEREERRESVGRSSGETYAKTLRELAPGATCDRLKPAEESSPVQRPEVLAGYDAVFLCGSPMHVYDDTPEVRRVLDFMRAVYASGTPSFGSCAGLQVAVAAAGGKVGPRKDGNEAGFARRIAPTEQGRGHPLLSGRPLAFDAPAIHSDEVKELPPGAVLLATNETNAVQAAEIRSGKGIFWGVQYHPELSLHEVAEALRHQADSLVEQGLAADREALEHHAVRIDALDREPARRDLAWQLGLNHQVTDPALRRLELMNFIQHLAGPRRTRREG</sequence>
<dbReference type="GO" id="GO:0005829">
    <property type="term" value="C:cytosol"/>
    <property type="evidence" value="ECO:0007669"/>
    <property type="project" value="TreeGrafter"/>
</dbReference>
<gene>
    <name evidence="3" type="ORF">J5Y10_06730</name>
</gene>
<dbReference type="PANTHER" id="PTHR42695">
    <property type="entry name" value="GLUTAMINE AMIDOTRANSFERASE YLR126C-RELATED"/>
    <property type="match status" value="1"/>
</dbReference>
<protein>
    <submittedName>
        <fullName evidence="3">Type 1 glutamine amidotransferase</fullName>
    </submittedName>
</protein>
<dbReference type="InterPro" id="IPR029062">
    <property type="entry name" value="Class_I_gatase-like"/>
</dbReference>
<name>A0A940MS64_9PROT</name>
<feature type="domain" description="Glutamine amidotransferase" evidence="2">
    <location>
        <begin position="62"/>
        <end position="208"/>
    </location>
</feature>
<keyword evidence="4" id="KW-1185">Reference proteome</keyword>
<dbReference type="PROSITE" id="PS51273">
    <property type="entry name" value="GATASE_TYPE_1"/>
    <property type="match status" value="1"/>
</dbReference>